<dbReference type="AlphaFoldDB" id="A0A3B1A3C4"/>
<dbReference type="Pfam" id="PF07238">
    <property type="entry name" value="PilZ"/>
    <property type="match status" value="1"/>
</dbReference>
<reference evidence="2" key="1">
    <citation type="submission" date="2018-06" db="EMBL/GenBank/DDBJ databases">
        <authorList>
            <person name="Zhirakovskaya E."/>
        </authorList>
    </citation>
    <scope>NUCLEOTIDE SEQUENCE</scope>
</reference>
<proteinExistence type="predicted"/>
<evidence type="ECO:0000313" key="2">
    <source>
        <dbReference type="EMBL" id="VAW94623.1"/>
    </source>
</evidence>
<organism evidence="2">
    <name type="scientific">hydrothermal vent metagenome</name>
    <dbReference type="NCBI Taxonomy" id="652676"/>
    <lineage>
        <taxon>unclassified sequences</taxon>
        <taxon>metagenomes</taxon>
        <taxon>ecological metagenomes</taxon>
    </lineage>
</organism>
<sequence length="100" mass="11528">MITEKRKNRRIELARPILMQTAKGKNIPLKCLNFSMEGVGLLSDQNFEMGKRIILTINIAQHGKVRLLNFLGEVVYTSELNNIYNIGLKFFDTEMPSVYH</sequence>
<feature type="domain" description="PilZ" evidence="1">
    <location>
        <begin position="4"/>
        <end position="95"/>
    </location>
</feature>
<dbReference type="GO" id="GO:0035438">
    <property type="term" value="F:cyclic-di-GMP binding"/>
    <property type="evidence" value="ECO:0007669"/>
    <property type="project" value="InterPro"/>
</dbReference>
<name>A0A3B1A3C4_9ZZZZ</name>
<dbReference type="Gene3D" id="2.40.10.220">
    <property type="entry name" value="predicted glycosyltransferase like domains"/>
    <property type="match status" value="1"/>
</dbReference>
<evidence type="ECO:0000259" key="1">
    <source>
        <dbReference type="Pfam" id="PF07238"/>
    </source>
</evidence>
<protein>
    <recommendedName>
        <fullName evidence="1">PilZ domain-containing protein</fullName>
    </recommendedName>
</protein>
<dbReference type="SUPFAM" id="SSF141371">
    <property type="entry name" value="PilZ domain-like"/>
    <property type="match status" value="1"/>
</dbReference>
<gene>
    <name evidence="2" type="ORF">MNBD_GAMMA22-2431</name>
</gene>
<accession>A0A3B1A3C4</accession>
<dbReference type="InterPro" id="IPR009875">
    <property type="entry name" value="PilZ_domain"/>
</dbReference>
<dbReference type="EMBL" id="UOFS01000018">
    <property type="protein sequence ID" value="VAW94623.1"/>
    <property type="molecule type" value="Genomic_DNA"/>
</dbReference>